<reference evidence="12 13" key="1">
    <citation type="submission" date="2019-09" db="EMBL/GenBank/DDBJ databases">
        <title>Bird 10,000 Genomes (B10K) Project - Family phase.</title>
        <authorList>
            <person name="Zhang G."/>
        </authorList>
    </citation>
    <scope>NUCLEOTIDE SEQUENCE [LARGE SCALE GENOMIC DNA]</scope>
    <source>
        <strain evidence="12">B10K-DU-001-60</strain>
        <tissue evidence="12">Muscle</tissue>
    </source>
</reference>
<dbReference type="InterPro" id="IPR049562">
    <property type="entry name" value="SLC25A33/36-like"/>
</dbReference>
<dbReference type="PANTHER" id="PTHR45829">
    <property type="entry name" value="MITOCHONDRIAL CARRIER PROTEIN RIM2"/>
    <property type="match status" value="1"/>
</dbReference>
<feature type="repeat" description="Solcar" evidence="10">
    <location>
        <begin position="1"/>
        <end position="96"/>
    </location>
</feature>
<dbReference type="GO" id="GO:1990519">
    <property type="term" value="P:pyrimidine nucleotide import into mitochondrion"/>
    <property type="evidence" value="ECO:0007669"/>
    <property type="project" value="TreeGrafter"/>
</dbReference>
<comment type="subcellular location">
    <subcellularLocation>
        <location evidence="1">Mitochondrion inner membrane</location>
        <topology evidence="1">Multi-pass membrane protein</topology>
    </subcellularLocation>
</comment>
<dbReference type="PANTHER" id="PTHR45829:SF2">
    <property type="entry name" value="SOLUTE CARRIER FAMILY 25 MEMBER 36"/>
    <property type="match status" value="1"/>
</dbReference>
<keyword evidence="9 10" id="KW-0472">Membrane</keyword>
<dbReference type="InterPro" id="IPR002067">
    <property type="entry name" value="MCP"/>
</dbReference>
<dbReference type="AlphaFoldDB" id="A0A7K9XEL6"/>
<keyword evidence="5" id="KW-0677">Repeat</keyword>
<keyword evidence="6" id="KW-0999">Mitochondrion inner membrane</keyword>
<dbReference type="InterPro" id="IPR023395">
    <property type="entry name" value="MCP_dom_sf"/>
</dbReference>
<feature type="non-terminal residue" evidence="12">
    <location>
        <position position="299"/>
    </location>
</feature>
<dbReference type="PROSITE" id="PS50920">
    <property type="entry name" value="SOLCAR"/>
    <property type="match status" value="3"/>
</dbReference>
<dbReference type="GO" id="GO:0005743">
    <property type="term" value="C:mitochondrial inner membrane"/>
    <property type="evidence" value="ECO:0007669"/>
    <property type="project" value="UniProtKB-SubCell"/>
</dbReference>
<keyword evidence="4 10" id="KW-0812">Transmembrane</keyword>
<dbReference type="FunFam" id="1.50.40.10:FF:000074">
    <property type="entry name" value="Solute carrier family 25 member 36"/>
    <property type="match status" value="1"/>
</dbReference>
<proteinExistence type="inferred from homology"/>
<feature type="non-terminal residue" evidence="12">
    <location>
        <position position="1"/>
    </location>
</feature>
<sequence length="299" mass="33029">CGGTVGAILTCPLEVVKTRLQSSSVTLYVSEVHLNTVNGASVSRVTRVSPGPLHCLKMILQREGPRSLFRGLGPNLVGVAPSRAIYFAAYSNCKEKLNNIFNPDSTQVHMISAGVAGFTAITTTNPIWLVKTRLQLDARNRGEKRMSAFECVRKVYRSDGFKGFYRGMSASYAGISETVIHFVIYESIKRKLLEYKTASAMGNEDESAKEASDFVGMMMAAATSKTCATSIAYPHEVVRTRLREEGTKYRSFFQTLSLLVREEGYGSLYRGLTTHLVRQIPNTAIMMSTYEVVVYLLDG</sequence>
<evidence type="ECO:0000256" key="5">
    <source>
        <dbReference type="ARBA" id="ARBA00022737"/>
    </source>
</evidence>
<comment type="caution">
    <text evidence="12">The sequence shown here is derived from an EMBL/GenBank/DDBJ whole genome shotgun (WGS) entry which is preliminary data.</text>
</comment>
<evidence type="ECO:0000256" key="8">
    <source>
        <dbReference type="ARBA" id="ARBA00023128"/>
    </source>
</evidence>
<comment type="similarity">
    <text evidence="2 11">Belongs to the mitochondrial carrier (TC 2.A.29) family.</text>
</comment>
<name>A0A7K9XEL6_9GRUI</name>
<keyword evidence="8" id="KW-0496">Mitochondrion</keyword>
<feature type="repeat" description="Solcar" evidence="10">
    <location>
        <begin position="104"/>
        <end position="191"/>
    </location>
</feature>
<dbReference type="Gene3D" id="1.50.40.10">
    <property type="entry name" value="Mitochondrial carrier domain"/>
    <property type="match status" value="1"/>
</dbReference>
<dbReference type="SUPFAM" id="SSF103506">
    <property type="entry name" value="Mitochondrial carrier"/>
    <property type="match status" value="1"/>
</dbReference>
<evidence type="ECO:0000256" key="7">
    <source>
        <dbReference type="ARBA" id="ARBA00022989"/>
    </source>
</evidence>
<evidence type="ECO:0000256" key="3">
    <source>
        <dbReference type="ARBA" id="ARBA00022448"/>
    </source>
</evidence>
<evidence type="ECO:0000313" key="13">
    <source>
        <dbReference type="Proteomes" id="UP000587472"/>
    </source>
</evidence>
<keyword evidence="13" id="KW-1185">Reference proteome</keyword>
<evidence type="ECO:0000256" key="2">
    <source>
        <dbReference type="ARBA" id="ARBA00006375"/>
    </source>
</evidence>
<dbReference type="EMBL" id="VWZZ01003901">
    <property type="protein sequence ID" value="NXI95440.1"/>
    <property type="molecule type" value="Genomic_DNA"/>
</dbReference>
<evidence type="ECO:0000256" key="1">
    <source>
        <dbReference type="ARBA" id="ARBA00004448"/>
    </source>
</evidence>
<evidence type="ECO:0000256" key="6">
    <source>
        <dbReference type="ARBA" id="ARBA00022792"/>
    </source>
</evidence>
<accession>A0A7K9XEL6</accession>
<evidence type="ECO:0000256" key="11">
    <source>
        <dbReference type="RuleBase" id="RU000488"/>
    </source>
</evidence>
<dbReference type="PRINTS" id="PR00926">
    <property type="entry name" value="MITOCARRIER"/>
</dbReference>
<keyword evidence="3 11" id="KW-0813">Transport</keyword>
<dbReference type="Pfam" id="PF00153">
    <property type="entry name" value="Mito_carr"/>
    <property type="match status" value="3"/>
</dbReference>
<evidence type="ECO:0000256" key="10">
    <source>
        <dbReference type="PROSITE-ProRule" id="PRU00282"/>
    </source>
</evidence>
<evidence type="ECO:0000313" key="12">
    <source>
        <dbReference type="EMBL" id="NXI95440.1"/>
    </source>
</evidence>
<dbReference type="FunFam" id="1.50.40.10:FF:000124">
    <property type="entry name" value="Solute carrier family 25 member 36"/>
    <property type="match status" value="1"/>
</dbReference>
<keyword evidence="7" id="KW-1133">Transmembrane helix</keyword>
<evidence type="ECO:0000256" key="4">
    <source>
        <dbReference type="ARBA" id="ARBA00022692"/>
    </source>
</evidence>
<dbReference type="InterPro" id="IPR018108">
    <property type="entry name" value="MCP_transmembrane"/>
</dbReference>
<dbReference type="Proteomes" id="UP000587472">
    <property type="component" value="Unassembled WGS sequence"/>
</dbReference>
<organism evidence="12 13">
    <name type="scientific">Psophia crepitans</name>
    <name type="common">common trumpeter</name>
    <dbReference type="NCBI Taxonomy" id="54359"/>
    <lineage>
        <taxon>Eukaryota</taxon>
        <taxon>Metazoa</taxon>
        <taxon>Chordata</taxon>
        <taxon>Craniata</taxon>
        <taxon>Vertebrata</taxon>
        <taxon>Euteleostomi</taxon>
        <taxon>Archelosauria</taxon>
        <taxon>Archosauria</taxon>
        <taxon>Dinosauria</taxon>
        <taxon>Saurischia</taxon>
        <taxon>Theropoda</taxon>
        <taxon>Coelurosauria</taxon>
        <taxon>Aves</taxon>
        <taxon>Neognathae</taxon>
        <taxon>Neoaves</taxon>
        <taxon>Gruiformes</taxon>
        <taxon>Psophiidae</taxon>
        <taxon>Psophia</taxon>
    </lineage>
</organism>
<protein>
    <submittedName>
        <fullName evidence="12">S2536 protein</fullName>
    </submittedName>
</protein>
<feature type="repeat" description="Solcar" evidence="10">
    <location>
        <begin position="212"/>
        <end position="296"/>
    </location>
</feature>
<gene>
    <name evidence="12" type="primary">Slc25a36_1</name>
    <name evidence="12" type="ORF">PSOCRE_R02460</name>
</gene>
<dbReference type="GO" id="GO:0015218">
    <property type="term" value="F:pyrimidine nucleotide transmembrane transporter activity"/>
    <property type="evidence" value="ECO:0007669"/>
    <property type="project" value="InterPro"/>
</dbReference>
<evidence type="ECO:0000256" key="9">
    <source>
        <dbReference type="ARBA" id="ARBA00023136"/>
    </source>
</evidence>